<dbReference type="AlphaFoldDB" id="A0A378SGQ7"/>
<sequence length="80" mass="8772">MTVIHKSPEDWRVTPNLVDYENTCTTFRWDAAPDVCAGMGDGLCNIAYAAVDRHAGGVGGRTHRAALRVGVRTDRRDQCP</sequence>
<dbReference type="Proteomes" id="UP000254291">
    <property type="component" value="Unassembled WGS sequence"/>
</dbReference>
<organism evidence="1 2">
    <name type="scientific">Mycolicibacterium gilvum</name>
    <dbReference type="NCBI Taxonomy" id="1804"/>
    <lineage>
        <taxon>Bacteria</taxon>
        <taxon>Bacillati</taxon>
        <taxon>Actinomycetota</taxon>
        <taxon>Actinomycetes</taxon>
        <taxon>Mycobacteriales</taxon>
        <taxon>Mycobacteriaceae</taxon>
        <taxon>Mycolicibacterium</taxon>
    </lineage>
</organism>
<evidence type="ECO:0000313" key="1">
    <source>
        <dbReference type="EMBL" id="STZ42022.1"/>
    </source>
</evidence>
<name>A0A378SGQ7_9MYCO</name>
<proteinExistence type="predicted"/>
<evidence type="ECO:0000313" key="2">
    <source>
        <dbReference type="Proteomes" id="UP000254291"/>
    </source>
</evidence>
<protein>
    <submittedName>
        <fullName evidence="1">Acetyl-CoA synthetase</fullName>
    </submittedName>
</protein>
<accession>A0A378SGQ7</accession>
<gene>
    <name evidence="1" type="ORF">NCTC10742_01232</name>
</gene>
<dbReference type="EMBL" id="UGQM01000001">
    <property type="protein sequence ID" value="STZ42022.1"/>
    <property type="molecule type" value="Genomic_DNA"/>
</dbReference>
<reference evidence="1 2" key="1">
    <citation type="submission" date="2018-06" db="EMBL/GenBank/DDBJ databases">
        <authorList>
            <consortium name="Pathogen Informatics"/>
            <person name="Doyle S."/>
        </authorList>
    </citation>
    <scope>NUCLEOTIDE SEQUENCE [LARGE SCALE GENOMIC DNA]</scope>
    <source>
        <strain evidence="1 2">NCTC10742</strain>
    </source>
</reference>